<evidence type="ECO:0008006" key="3">
    <source>
        <dbReference type="Google" id="ProtNLM"/>
    </source>
</evidence>
<dbReference type="InterPro" id="IPR035948">
    <property type="entry name" value="YwqG-like_sf"/>
</dbReference>
<dbReference type="SUPFAM" id="SSF103032">
    <property type="entry name" value="Hypothetical protein YwqG"/>
    <property type="match status" value="1"/>
</dbReference>
<name>A0A8J3ZJ20_9ACTN</name>
<protein>
    <recommendedName>
        <fullName evidence="3">DUF1963 domain-containing protein</fullName>
    </recommendedName>
</protein>
<dbReference type="Proteomes" id="UP000612585">
    <property type="component" value="Unassembled WGS sequence"/>
</dbReference>
<accession>A0A8J3ZJ20</accession>
<evidence type="ECO:0000313" key="2">
    <source>
        <dbReference type="Proteomes" id="UP000612585"/>
    </source>
</evidence>
<dbReference type="AlphaFoldDB" id="A0A8J3ZJ20"/>
<organism evidence="1 2">
    <name type="scientific">Virgisporangium aurantiacum</name>
    <dbReference type="NCBI Taxonomy" id="175570"/>
    <lineage>
        <taxon>Bacteria</taxon>
        <taxon>Bacillati</taxon>
        <taxon>Actinomycetota</taxon>
        <taxon>Actinomycetes</taxon>
        <taxon>Micromonosporales</taxon>
        <taxon>Micromonosporaceae</taxon>
        <taxon>Virgisporangium</taxon>
    </lineage>
</organism>
<dbReference type="Pfam" id="PF09234">
    <property type="entry name" value="DUF1963"/>
    <property type="match status" value="1"/>
</dbReference>
<dbReference type="InterPro" id="IPR015315">
    <property type="entry name" value="DUF1963"/>
</dbReference>
<dbReference type="EMBL" id="BOPG01000126">
    <property type="protein sequence ID" value="GIJ64711.1"/>
    <property type="molecule type" value="Genomic_DNA"/>
</dbReference>
<evidence type="ECO:0000313" key="1">
    <source>
        <dbReference type="EMBL" id="GIJ64711.1"/>
    </source>
</evidence>
<reference evidence="1" key="1">
    <citation type="submission" date="2021-01" db="EMBL/GenBank/DDBJ databases">
        <title>Whole genome shotgun sequence of Virgisporangium aurantiacum NBRC 16421.</title>
        <authorList>
            <person name="Komaki H."/>
            <person name="Tamura T."/>
        </authorList>
    </citation>
    <scope>NUCLEOTIDE SEQUENCE</scope>
    <source>
        <strain evidence="1">NBRC 16421</strain>
    </source>
</reference>
<keyword evidence="2" id="KW-1185">Reference proteome</keyword>
<proteinExistence type="predicted"/>
<dbReference type="RefSeq" id="WP_204014015.1">
    <property type="nucleotide sequence ID" value="NZ_BOPG01000126.1"/>
</dbReference>
<dbReference type="Gene3D" id="2.30.320.10">
    <property type="entry name" value="YwqG-like"/>
    <property type="match status" value="1"/>
</dbReference>
<sequence length="302" mass="34085">MYTNESLRGYLRKAQELGIPEPVTNWMLQLARPRVVLHRDGDFRFGSGPAAATAPIVGFVGGNPLLPDNVEWNGFPHFIASVDCGALPPDVLDFPFPHNGTLLFFANAEQPDFSTDEEDTCGRIVYIQPGTPTSERAPHEDFRPFLTERFPLRSEIVWTMPQHASPEYLQLTGETRDLFDKYHGAQIGNEPWPYCGQLALGGHVAVVQSHPLERLMPDDIELFDGEGNPHEMATAAATRRPEDLPLPHFPDLPMPDAEWVTIAEMTDDLKWGPPISTTYWSVRRVDLAEQRFDRVKYHIDIM</sequence>
<gene>
    <name evidence="1" type="ORF">Vau01_122270</name>
</gene>
<comment type="caution">
    <text evidence="1">The sequence shown here is derived from an EMBL/GenBank/DDBJ whole genome shotgun (WGS) entry which is preliminary data.</text>
</comment>